<proteinExistence type="predicted"/>
<evidence type="ECO:0000313" key="3">
    <source>
        <dbReference type="Proteomes" id="UP001589608"/>
    </source>
</evidence>
<dbReference type="EMBL" id="JBHMCA010000070">
    <property type="protein sequence ID" value="MFB9449985.1"/>
    <property type="molecule type" value="Genomic_DNA"/>
</dbReference>
<name>A0ABV5MM98_9ACTN</name>
<evidence type="ECO:0000259" key="1">
    <source>
        <dbReference type="Pfam" id="PF22738"/>
    </source>
</evidence>
<dbReference type="Proteomes" id="UP001589608">
    <property type="component" value="Unassembled WGS sequence"/>
</dbReference>
<feature type="domain" description="NACHT N-terminal Helical" evidence="1">
    <location>
        <begin position="4"/>
        <end position="209"/>
    </location>
</feature>
<accession>A0ABV5MM98</accession>
<comment type="caution">
    <text evidence="2">The sequence shown here is derived from an EMBL/GenBank/DDBJ whole genome shotgun (WGS) entry which is preliminary data.</text>
</comment>
<dbReference type="InterPro" id="IPR027417">
    <property type="entry name" value="P-loop_NTPase"/>
</dbReference>
<sequence>MSRSHFSFAQALKLIGEHGASTALDRLLGTALFAGAAVSGPAALVVLSLVDPKNEATKLLSGTVDTLAAKARGTSGRTRQDLLMAAHTITVLSAFFDALVEHTGTDLPDDDKRRLAELHPQLGFVDQALNADVPFPSAEHPLLDNLHTQIRPLYTDLAQQSLEFLSGLEGFHGPAGPAPVVERAAALYLDRMLQLGPEPPFALWLTLTEHGATHHALGALEQLLRQVAAGTAPTAVRASLATHARAVLDERLLRTGGDAVLTPTIRDGFVEPAFRHVRYDADSLVSASSWWGRRPVREGLVDFLAAHLASAVSAELPLLVLGDPGAGKSLLTEVLAARLPAESFAVLRVPLREVNPGDRLHEQITKHLRRTLQTERIELQDVRTECGPCIQCRAADRICWHQARMVVLLDGFDELVQATGITQSGYLEDVKTFQKDSRVLGVPVAVIVTSRTLVAERAEIPNGAPIVRLERFDKPRIKRWTTAWNTARAGADGFVPLSSQALLTNSSVAELVRDPLLLLVLAIYLAELGQPGFGTEALTPAQLYRRLLDTFIERQVDKDETDLSADERARRQRTQRRELQLTAFGMFNRGRQHITHDELDSDLAALIKAPKRGATLAEQLTEAQRVLSEFLFLHNATIRDQRGVYEFLHATFGEYLVAELITTELARLTRLCDVDEDARLDDARLCALLSHEPITQRAPILRFAREQLTESPVKVLEKLIRDARYRPDSAEGRYLPVSYDPVRRRAAYLANLVLLRVHLDDQPVPTSCLADSAESWAATVGLWRAGLPDASWVNVMGALRRMNNIDAIEATKFTDNPSWSADSREADLAGNRYTAAARAIGDRFARPSETWTGDDLDAHEQTGKLLAFPTAAQATGQLLPYDLDFLDEFVAFCNAASSLNTSSRRQIGRILARDARNLPSRLVEQLAAHAIPGSSSAELAAAVAAHPKLLNTVPGLREAVSADPAEFTDVVAALWAAESRAAPADAGLLHDLRCDIDRTVRRTLDLQVDSVWFSPAYLTYLRCARPSHWTEYVRLRERINTFRTSHLRRIAPEDGAFLAGDDGAIFAGNYLRSRGVDFEDGGEIAALREYAERERSS</sequence>
<dbReference type="Gene3D" id="3.40.50.300">
    <property type="entry name" value="P-loop containing nucleotide triphosphate hydrolases"/>
    <property type="match status" value="1"/>
</dbReference>
<evidence type="ECO:0000313" key="2">
    <source>
        <dbReference type="EMBL" id="MFB9449985.1"/>
    </source>
</evidence>
<organism evidence="2 3">
    <name type="scientific">Dactylosporangium vinaceum</name>
    <dbReference type="NCBI Taxonomy" id="53362"/>
    <lineage>
        <taxon>Bacteria</taxon>
        <taxon>Bacillati</taxon>
        <taxon>Actinomycetota</taxon>
        <taxon>Actinomycetes</taxon>
        <taxon>Micromonosporales</taxon>
        <taxon>Micromonosporaceae</taxon>
        <taxon>Dactylosporangium</taxon>
    </lineage>
</organism>
<protein>
    <submittedName>
        <fullName evidence="2">NACHT domain-containing protein</fullName>
    </submittedName>
</protein>
<reference evidence="2 3" key="1">
    <citation type="submission" date="2024-09" db="EMBL/GenBank/DDBJ databases">
        <authorList>
            <person name="Sun Q."/>
            <person name="Mori K."/>
        </authorList>
    </citation>
    <scope>NUCLEOTIDE SEQUENCE [LARGE SCALE GENOMIC DNA]</scope>
    <source>
        <strain evidence="2 3">JCM 3307</strain>
    </source>
</reference>
<dbReference type="Pfam" id="PF22738">
    <property type="entry name" value="NNH7"/>
    <property type="match status" value="1"/>
</dbReference>
<keyword evidence="3" id="KW-1185">Reference proteome</keyword>
<dbReference type="SUPFAM" id="SSF52540">
    <property type="entry name" value="P-loop containing nucleoside triphosphate hydrolases"/>
    <property type="match status" value="1"/>
</dbReference>
<dbReference type="RefSeq" id="WP_223093419.1">
    <property type="nucleotide sequence ID" value="NZ_CP061913.1"/>
</dbReference>
<dbReference type="InterPro" id="IPR054567">
    <property type="entry name" value="NNH7"/>
</dbReference>
<gene>
    <name evidence="2" type="ORF">ACFFTR_43495</name>
</gene>